<evidence type="ECO:0000256" key="11">
    <source>
        <dbReference type="ARBA" id="ARBA00049811"/>
    </source>
</evidence>
<name>A0A443S1P5_9ACAR</name>
<protein>
    <recommendedName>
        <fullName evidence="11">Alpha-latrotoxin</fullName>
    </recommendedName>
</protein>
<dbReference type="VEuPathDB" id="VectorBase:LDEU010581"/>
<feature type="repeat" description="ANK" evidence="12">
    <location>
        <begin position="36"/>
        <end position="68"/>
    </location>
</feature>
<reference evidence="13 14" key="1">
    <citation type="journal article" date="2018" name="Gigascience">
        <title>Genomes of trombidid mites reveal novel predicted allergens and laterally-transferred genes associated with secondary metabolism.</title>
        <authorList>
            <person name="Dong X."/>
            <person name="Chaisiri K."/>
            <person name="Xia D."/>
            <person name="Armstrong S.D."/>
            <person name="Fang Y."/>
            <person name="Donnelly M.J."/>
            <person name="Kadowaki T."/>
            <person name="McGarry J.W."/>
            <person name="Darby A.C."/>
            <person name="Makepeace B.L."/>
        </authorList>
    </citation>
    <scope>NUCLEOTIDE SEQUENCE [LARGE SCALE GENOMIC DNA]</scope>
    <source>
        <strain evidence="13">UoL-UT</strain>
    </source>
</reference>
<keyword evidence="4" id="KW-0677">Repeat</keyword>
<keyword evidence="5" id="KW-0800">Toxin</keyword>
<keyword evidence="14" id="KW-1185">Reference proteome</keyword>
<dbReference type="SMART" id="SM00248">
    <property type="entry name" value="ANK"/>
    <property type="match status" value="6"/>
</dbReference>
<organism evidence="13 14">
    <name type="scientific">Leptotrombidium deliense</name>
    <dbReference type="NCBI Taxonomy" id="299467"/>
    <lineage>
        <taxon>Eukaryota</taxon>
        <taxon>Metazoa</taxon>
        <taxon>Ecdysozoa</taxon>
        <taxon>Arthropoda</taxon>
        <taxon>Chelicerata</taxon>
        <taxon>Arachnida</taxon>
        <taxon>Acari</taxon>
        <taxon>Acariformes</taxon>
        <taxon>Trombidiformes</taxon>
        <taxon>Prostigmata</taxon>
        <taxon>Anystina</taxon>
        <taxon>Parasitengona</taxon>
        <taxon>Trombiculoidea</taxon>
        <taxon>Trombiculidae</taxon>
        <taxon>Leptotrombidium</taxon>
    </lineage>
</organism>
<dbReference type="AlphaFoldDB" id="A0A443S1P5"/>
<dbReference type="GO" id="GO:0044231">
    <property type="term" value="C:host cell presynaptic membrane"/>
    <property type="evidence" value="ECO:0007669"/>
    <property type="project" value="UniProtKB-KW"/>
</dbReference>
<keyword evidence="8" id="KW-1053">Target membrane</keyword>
<evidence type="ECO:0000256" key="8">
    <source>
        <dbReference type="ARBA" id="ARBA00023298"/>
    </source>
</evidence>
<feature type="repeat" description="ANK" evidence="12">
    <location>
        <begin position="69"/>
        <end position="101"/>
    </location>
</feature>
<keyword evidence="5" id="KW-0638">Presynaptic neurotoxin</keyword>
<evidence type="ECO:0000313" key="14">
    <source>
        <dbReference type="Proteomes" id="UP000288716"/>
    </source>
</evidence>
<comment type="subcellular location">
    <subcellularLocation>
        <location evidence="1">Target cell membrane</location>
    </subcellularLocation>
</comment>
<evidence type="ECO:0000256" key="7">
    <source>
        <dbReference type="ARBA" id="ARBA00023136"/>
    </source>
</evidence>
<comment type="caution">
    <text evidence="13">The sequence shown here is derived from an EMBL/GenBank/DDBJ whole genome shotgun (WGS) entry which is preliminary data.</text>
</comment>
<keyword evidence="5" id="KW-0528">Neurotoxin</keyword>
<sequence length="339" mass="37761">MEKQIKRLFTTVCIGSVAELVRLIDQNVNLDASDEHGNRAIHYAAKGNQAQKLQILLDNGAYINAVNNELQTALHVAIKKGNENCIAVLLNGRMNVNQFNKDGYNELMVAVNEENMDNDKKNRIIEQLLNYSKINLREISKNKLKQTALHYAAKNGNEFAVSKLLGKDTYLNYIRNAYDNLAIHIAAANGHCDVIKEMLKLQPTLDINVKGHNSLTPLQVAVLNMKYSVVEFFIELNADCNIADADGNTALHAAVKLYNACCIKKSMRIISCQTKIDHGNHIKKLRESLFITHHNNCYNFALIAFLIKNGNATINATNNVGESATSLVGKKSKVLKLMN</sequence>
<comment type="subunit">
    <text evidence="10">Homotetramer in membranes.</text>
</comment>
<dbReference type="Pfam" id="PF00023">
    <property type="entry name" value="Ank"/>
    <property type="match status" value="1"/>
</dbReference>
<evidence type="ECO:0000256" key="4">
    <source>
        <dbReference type="ARBA" id="ARBA00022737"/>
    </source>
</evidence>
<evidence type="ECO:0000256" key="2">
    <source>
        <dbReference type="ARBA" id="ARBA00022483"/>
    </source>
</evidence>
<feature type="repeat" description="ANK" evidence="12">
    <location>
        <begin position="213"/>
        <end position="245"/>
    </location>
</feature>
<dbReference type="Gene3D" id="1.25.40.20">
    <property type="entry name" value="Ankyrin repeat-containing domain"/>
    <property type="match status" value="2"/>
</dbReference>
<dbReference type="GO" id="GO:0006887">
    <property type="term" value="P:exocytosis"/>
    <property type="evidence" value="ECO:0007669"/>
    <property type="project" value="UniProtKB-KW"/>
</dbReference>
<dbReference type="OrthoDB" id="6437424at2759"/>
<evidence type="ECO:0000256" key="10">
    <source>
        <dbReference type="ARBA" id="ARBA00049715"/>
    </source>
</evidence>
<evidence type="ECO:0000256" key="6">
    <source>
        <dbReference type="ARBA" id="ARBA00023043"/>
    </source>
</evidence>
<dbReference type="PANTHER" id="PTHR24198">
    <property type="entry name" value="ANKYRIN REPEAT AND PROTEIN KINASE DOMAIN-CONTAINING PROTEIN"/>
    <property type="match status" value="1"/>
</dbReference>
<proteinExistence type="inferred from homology"/>
<keyword evidence="3" id="KW-1052">Target cell membrane</keyword>
<evidence type="ECO:0000256" key="3">
    <source>
        <dbReference type="ARBA" id="ARBA00022537"/>
    </source>
</evidence>
<dbReference type="InterPro" id="IPR002110">
    <property type="entry name" value="Ankyrin_rpt"/>
</dbReference>
<keyword evidence="6 12" id="KW-0040">ANK repeat</keyword>
<dbReference type="EMBL" id="NCKV01012121">
    <property type="protein sequence ID" value="RWS21459.1"/>
    <property type="molecule type" value="Genomic_DNA"/>
</dbReference>
<evidence type="ECO:0000256" key="5">
    <source>
        <dbReference type="ARBA" id="ARBA00023028"/>
    </source>
</evidence>
<dbReference type="Pfam" id="PF13857">
    <property type="entry name" value="Ank_5"/>
    <property type="match status" value="1"/>
</dbReference>
<keyword evidence="2" id="KW-0268">Exocytosis</keyword>
<evidence type="ECO:0000256" key="1">
    <source>
        <dbReference type="ARBA" id="ARBA00004175"/>
    </source>
</evidence>
<dbReference type="PANTHER" id="PTHR24198:SF165">
    <property type="entry name" value="ANKYRIN REPEAT-CONTAINING PROTEIN-RELATED"/>
    <property type="match status" value="1"/>
</dbReference>
<dbReference type="Pfam" id="PF12796">
    <property type="entry name" value="Ank_2"/>
    <property type="match status" value="1"/>
</dbReference>
<evidence type="ECO:0000256" key="12">
    <source>
        <dbReference type="PROSITE-ProRule" id="PRU00023"/>
    </source>
</evidence>
<dbReference type="STRING" id="299467.A0A443S1P5"/>
<comment type="similarity">
    <text evidence="9">Belongs to the cationic peptide 01 (latrotoxin) family. 03 (alpha-latrotoxin) subfamily.</text>
</comment>
<dbReference type="PROSITE" id="PS50088">
    <property type="entry name" value="ANK_REPEAT"/>
    <property type="match status" value="3"/>
</dbReference>
<evidence type="ECO:0000313" key="13">
    <source>
        <dbReference type="EMBL" id="RWS21459.1"/>
    </source>
</evidence>
<dbReference type="PROSITE" id="PS50297">
    <property type="entry name" value="ANK_REP_REGION"/>
    <property type="match status" value="1"/>
</dbReference>
<dbReference type="Proteomes" id="UP000288716">
    <property type="component" value="Unassembled WGS sequence"/>
</dbReference>
<dbReference type="InterPro" id="IPR036770">
    <property type="entry name" value="Ankyrin_rpt-contain_sf"/>
</dbReference>
<accession>A0A443S1P5</accession>
<keyword evidence="7" id="KW-0472">Membrane</keyword>
<dbReference type="SUPFAM" id="SSF48403">
    <property type="entry name" value="Ankyrin repeat"/>
    <property type="match status" value="1"/>
</dbReference>
<evidence type="ECO:0000256" key="9">
    <source>
        <dbReference type="ARBA" id="ARBA00049657"/>
    </source>
</evidence>
<dbReference type="GO" id="GO:0044218">
    <property type="term" value="C:other organism cell membrane"/>
    <property type="evidence" value="ECO:0007669"/>
    <property type="project" value="UniProtKB-KW"/>
</dbReference>
<gene>
    <name evidence="13" type="ORF">B4U80_11851</name>
</gene>